<dbReference type="STRING" id="1494590.ATN84_22735"/>
<keyword evidence="3" id="KW-1185">Reference proteome</keyword>
<dbReference type="AlphaFoldDB" id="A0A135HND5"/>
<reference evidence="2 3" key="1">
    <citation type="submission" date="2015-11" db="EMBL/GenBank/DDBJ databases">
        <title>Draft genome sequence of Paramesorhizobium deserti A-3-E, a strain highly resistant to diverse beta-lactam antibiotics.</title>
        <authorList>
            <person name="Lv R."/>
            <person name="Yang X."/>
            <person name="Fang N."/>
            <person name="Guo J."/>
            <person name="Luo X."/>
            <person name="Peng F."/>
            <person name="Yang R."/>
            <person name="Cui Y."/>
            <person name="Fang C."/>
            <person name="Song Y."/>
        </authorList>
    </citation>
    <scope>NUCLEOTIDE SEQUENCE [LARGE SCALE GENOMIC DNA]</scope>
    <source>
        <strain evidence="2 3">A-3-E</strain>
    </source>
</reference>
<evidence type="ECO:0008006" key="4">
    <source>
        <dbReference type="Google" id="ProtNLM"/>
    </source>
</evidence>
<gene>
    <name evidence="2" type="ORF">ATN84_22735</name>
</gene>
<dbReference type="EMBL" id="LNTU01000041">
    <property type="protein sequence ID" value="KXF74714.1"/>
    <property type="molecule type" value="Genomic_DNA"/>
</dbReference>
<protein>
    <recommendedName>
        <fullName evidence="4">Short-chain dehydrogenase</fullName>
    </recommendedName>
</protein>
<proteinExistence type="predicted"/>
<evidence type="ECO:0000313" key="3">
    <source>
        <dbReference type="Proteomes" id="UP000070107"/>
    </source>
</evidence>
<dbReference type="SUPFAM" id="SSF51735">
    <property type="entry name" value="NAD(P)-binding Rossmann-fold domains"/>
    <property type="match status" value="1"/>
</dbReference>
<feature type="region of interest" description="Disordered" evidence="1">
    <location>
        <begin position="70"/>
        <end position="98"/>
    </location>
</feature>
<accession>A0A135HND5</accession>
<evidence type="ECO:0000256" key="1">
    <source>
        <dbReference type="SAM" id="MobiDB-lite"/>
    </source>
</evidence>
<dbReference type="Gene3D" id="3.40.50.720">
    <property type="entry name" value="NAD(P)-binding Rossmann-like Domain"/>
    <property type="match status" value="1"/>
</dbReference>
<name>A0A135HND5_9HYPH</name>
<sequence>MASIRAEAPHADLAFLPLDQADIESIRGAAALAAKAPRIDALINNAGVTVPTWKTTRQGFELQFGVCCPSSAKPRDRGSSSPAAGNTRARPSNGMIWG</sequence>
<dbReference type="InterPro" id="IPR036291">
    <property type="entry name" value="NAD(P)-bd_dom_sf"/>
</dbReference>
<organism evidence="2 3">
    <name type="scientific">Paramesorhizobium deserti</name>
    <dbReference type="NCBI Taxonomy" id="1494590"/>
    <lineage>
        <taxon>Bacteria</taxon>
        <taxon>Pseudomonadati</taxon>
        <taxon>Pseudomonadota</taxon>
        <taxon>Alphaproteobacteria</taxon>
        <taxon>Hyphomicrobiales</taxon>
        <taxon>Phyllobacteriaceae</taxon>
        <taxon>Paramesorhizobium</taxon>
    </lineage>
</organism>
<comment type="caution">
    <text evidence="2">The sequence shown here is derived from an EMBL/GenBank/DDBJ whole genome shotgun (WGS) entry which is preliminary data.</text>
</comment>
<evidence type="ECO:0000313" key="2">
    <source>
        <dbReference type="EMBL" id="KXF74714.1"/>
    </source>
</evidence>
<dbReference type="Proteomes" id="UP000070107">
    <property type="component" value="Unassembled WGS sequence"/>
</dbReference>